<reference evidence="5" key="1">
    <citation type="submission" date="2016-11" db="EMBL/GenBank/DDBJ databases">
        <title>Comparative genomic and phenotypic analysis of Granulibacter bethesdensis clinical isolates from patients with chronic granulomatous disease.</title>
        <authorList>
            <person name="Zarember K.A."/>
            <person name="Porcella S.F."/>
            <person name="Chu J."/>
            <person name="Ding L."/>
            <person name="Dahlstrom E."/>
            <person name="Barbian K."/>
            <person name="Martens C."/>
            <person name="Sykora L."/>
            <person name="Kramer S."/>
            <person name="Pettinato A.M."/>
            <person name="Hong H."/>
            <person name="Wald G."/>
            <person name="Berg L.J."/>
            <person name="Rogge L.S."/>
            <person name="Greenberg D.E."/>
            <person name="Falcone E.L."/>
            <person name="Neves J.F."/>
            <person name="Simoes M.J."/>
            <person name="Casal M."/>
            <person name="Rodriguez-Lopez F.C."/>
            <person name="Zelazny A."/>
            <person name="Gallin J.I."/>
            <person name="Holland S.M."/>
        </authorList>
    </citation>
    <scope>NUCLEOTIDE SEQUENCE [LARGE SCALE GENOMIC DNA]</scope>
    <source>
        <strain evidence="5">NIH9.1</strain>
    </source>
</reference>
<dbReference type="GO" id="GO:0000166">
    <property type="term" value="F:nucleotide binding"/>
    <property type="evidence" value="ECO:0007669"/>
    <property type="project" value="InterPro"/>
</dbReference>
<dbReference type="Gene3D" id="3.30.360.10">
    <property type="entry name" value="Dihydrodipicolinate Reductase, domain 2"/>
    <property type="match status" value="1"/>
</dbReference>
<dbReference type="Pfam" id="PF01408">
    <property type="entry name" value="GFO_IDH_MocA"/>
    <property type="match status" value="1"/>
</dbReference>
<dbReference type="InterPro" id="IPR051450">
    <property type="entry name" value="Gfo/Idh/MocA_Oxidoreductases"/>
</dbReference>
<dbReference type="PANTHER" id="PTHR43377:SF1">
    <property type="entry name" value="BILIVERDIN REDUCTASE A"/>
    <property type="match status" value="1"/>
</dbReference>
<sequence length="386" mass="41654">MGPRFYAVRKPFGAADDTGEAPMARRHLSPSAQERQERGWQSAQPLLNRHAMSQTHDTLPSGSTLRIGLAGAGHFGRFHALKIASSRRAVLVGIFDPDEARARVLAKETKTVALGFEALLEQSDAIVIAAPAEAHFSLAELALEAGLHVLIEKPIAATLEQADRLAALAEAKRRVLQVGHLVRYSAEYAAVANRMERPLYIEATRIAPFKPRGTDVSVILDLMIHDLDLVLALVDSPILSVDAVGAPVAGPHEDIANARLRFENGAVATITASRISLKTERKMRLFAQNGYMSVNFMDRKLMMIGRDRGLPIPGGQGARIEETGWKDHDALAAEHEAFAASILDGAPVLVNAHAGRRALAAALAVAESMNDTRARLEVSGLIRHEG</sequence>
<dbReference type="Pfam" id="PF22725">
    <property type="entry name" value="GFO_IDH_MocA_C3"/>
    <property type="match status" value="1"/>
</dbReference>
<evidence type="ECO:0000313" key="4">
    <source>
        <dbReference type="EMBL" id="APH54746.1"/>
    </source>
</evidence>
<gene>
    <name evidence="4" type="ORF">GbCGDNIH9_1445</name>
</gene>
<protein>
    <submittedName>
        <fullName evidence="4">NAD-dependent oxidoreductase</fullName>
    </submittedName>
</protein>
<dbReference type="AlphaFoldDB" id="A0AAC9K9Y9"/>
<evidence type="ECO:0000259" key="2">
    <source>
        <dbReference type="Pfam" id="PF01408"/>
    </source>
</evidence>
<name>A0AAC9K9Y9_9PROT</name>
<evidence type="ECO:0000259" key="3">
    <source>
        <dbReference type="Pfam" id="PF22725"/>
    </source>
</evidence>
<dbReference type="InterPro" id="IPR000683">
    <property type="entry name" value="Gfo/Idh/MocA-like_OxRdtase_N"/>
</dbReference>
<feature type="region of interest" description="Disordered" evidence="1">
    <location>
        <begin position="16"/>
        <end position="42"/>
    </location>
</feature>
<dbReference type="InterPro" id="IPR036291">
    <property type="entry name" value="NAD(P)-bd_dom_sf"/>
</dbReference>
<dbReference type="SUPFAM" id="SSF51735">
    <property type="entry name" value="NAD(P)-binding Rossmann-fold domains"/>
    <property type="match status" value="1"/>
</dbReference>
<accession>A0AAC9K9Y9</accession>
<dbReference type="InterPro" id="IPR055170">
    <property type="entry name" value="GFO_IDH_MocA-like_dom"/>
</dbReference>
<proteinExistence type="predicted"/>
<dbReference type="SUPFAM" id="SSF55347">
    <property type="entry name" value="Glyceraldehyde-3-phosphate dehydrogenase-like, C-terminal domain"/>
    <property type="match status" value="1"/>
</dbReference>
<evidence type="ECO:0000256" key="1">
    <source>
        <dbReference type="SAM" id="MobiDB-lite"/>
    </source>
</evidence>
<evidence type="ECO:0000313" key="5">
    <source>
        <dbReference type="Proteomes" id="UP000182373"/>
    </source>
</evidence>
<feature type="domain" description="GFO/IDH/MocA-like oxidoreductase" evidence="3">
    <location>
        <begin position="216"/>
        <end position="291"/>
    </location>
</feature>
<organism evidence="4 5">
    <name type="scientific">Granulibacter bethesdensis</name>
    <dbReference type="NCBI Taxonomy" id="364410"/>
    <lineage>
        <taxon>Bacteria</taxon>
        <taxon>Pseudomonadati</taxon>
        <taxon>Pseudomonadota</taxon>
        <taxon>Alphaproteobacteria</taxon>
        <taxon>Acetobacterales</taxon>
        <taxon>Acetobacteraceae</taxon>
        <taxon>Granulibacter</taxon>
    </lineage>
</organism>
<dbReference type="EMBL" id="CP018191">
    <property type="protein sequence ID" value="APH54746.1"/>
    <property type="molecule type" value="Genomic_DNA"/>
</dbReference>
<dbReference type="PANTHER" id="PTHR43377">
    <property type="entry name" value="BILIVERDIN REDUCTASE A"/>
    <property type="match status" value="1"/>
</dbReference>
<feature type="domain" description="Gfo/Idh/MocA-like oxidoreductase N-terminal" evidence="2">
    <location>
        <begin position="65"/>
        <end position="180"/>
    </location>
</feature>
<dbReference type="Proteomes" id="UP000182373">
    <property type="component" value="Chromosome"/>
</dbReference>
<dbReference type="Gene3D" id="3.40.50.720">
    <property type="entry name" value="NAD(P)-binding Rossmann-like Domain"/>
    <property type="match status" value="1"/>
</dbReference>